<dbReference type="AlphaFoldDB" id="A0A2R3QL11"/>
<dbReference type="SMART" id="SM00062">
    <property type="entry name" value="PBPb"/>
    <property type="match status" value="1"/>
</dbReference>
<accession>A0A2R3QL11</accession>
<feature type="chain" id="PRO_5015330077" evidence="1">
    <location>
        <begin position="23"/>
        <end position="257"/>
    </location>
</feature>
<dbReference type="OrthoDB" id="8587856at2"/>
<organism evidence="3 4">
    <name type="scientific">Ectopseudomonas mendocina</name>
    <name type="common">Pseudomonas mendocina</name>
    <dbReference type="NCBI Taxonomy" id="300"/>
    <lineage>
        <taxon>Bacteria</taxon>
        <taxon>Pseudomonadati</taxon>
        <taxon>Pseudomonadota</taxon>
        <taxon>Gammaproteobacteria</taxon>
        <taxon>Pseudomonadales</taxon>
        <taxon>Pseudomonadaceae</taxon>
        <taxon>Ectopseudomonas</taxon>
    </lineage>
</organism>
<evidence type="ECO:0000259" key="2">
    <source>
        <dbReference type="SMART" id="SM00062"/>
    </source>
</evidence>
<proteinExistence type="predicted"/>
<dbReference type="Proteomes" id="UP000238327">
    <property type="component" value="Chromosome"/>
</dbReference>
<feature type="signal peptide" evidence="1">
    <location>
        <begin position="1"/>
        <end position="22"/>
    </location>
</feature>
<evidence type="ECO:0000313" key="3">
    <source>
        <dbReference type="EMBL" id="AVO52423.1"/>
    </source>
</evidence>
<reference evidence="3 4" key="1">
    <citation type="submission" date="2018-03" db="EMBL/GenBank/DDBJ databases">
        <title>Complete genome sequence and methylome analysis of Pseudomonas mendocina NEB 698.</title>
        <authorList>
            <person name="Morgan R.D."/>
        </authorList>
    </citation>
    <scope>NUCLEOTIDE SEQUENCE [LARGE SCALE GENOMIC DNA]</scope>
    <source>
        <strain evidence="3 4">NEB698</strain>
    </source>
</reference>
<dbReference type="Gene3D" id="3.40.190.10">
    <property type="entry name" value="Periplasmic binding protein-like II"/>
    <property type="match status" value="2"/>
</dbReference>
<dbReference type="EMBL" id="CP027657">
    <property type="protein sequence ID" value="AVO52423.1"/>
    <property type="molecule type" value="Genomic_DNA"/>
</dbReference>
<keyword evidence="1" id="KW-0732">Signal</keyword>
<feature type="domain" description="Solute-binding protein family 3/N-terminal" evidence="2">
    <location>
        <begin position="24"/>
        <end position="245"/>
    </location>
</feature>
<dbReference type="Pfam" id="PF00497">
    <property type="entry name" value="SBP_bac_3"/>
    <property type="match status" value="1"/>
</dbReference>
<sequence length="257" mass="29586">MIRMCWAGVLWLLCSLSMTLCASELRLYTEDYRPLSYFEEGKPGGMAVAVVDELIRRTGESARIEMVPWTRGYHQVRQQADTALFATVRTPPREALFQWVGPITRGQTRFYSLKDSAVSIGSLEELRQVGVLAVPKQWYSYELLAEQGLDNLYGVPTPQDMLRMFRHGRVKLLLADTLMLDGMLAEQGMRAEQLQEQFDLMPSDSYIAFSPQTDPERVARWQQALQQMRQDGSLERLYRYWFPTADEQTIADLLNVD</sequence>
<protein>
    <submittedName>
        <fullName evidence="3">ABC transporter substrate-binding protein</fullName>
    </submittedName>
</protein>
<evidence type="ECO:0000256" key="1">
    <source>
        <dbReference type="SAM" id="SignalP"/>
    </source>
</evidence>
<dbReference type="InterPro" id="IPR001638">
    <property type="entry name" value="Solute-binding_3/MltF_N"/>
</dbReference>
<gene>
    <name evidence="3" type="ORF">C7A17_06485</name>
</gene>
<dbReference type="PANTHER" id="PTHR38834:SF3">
    <property type="entry name" value="SOLUTE-BINDING PROTEIN FAMILY 3_N-TERMINAL DOMAIN-CONTAINING PROTEIN"/>
    <property type="match status" value="1"/>
</dbReference>
<dbReference type="SUPFAM" id="SSF53850">
    <property type="entry name" value="Periplasmic binding protein-like II"/>
    <property type="match status" value="1"/>
</dbReference>
<name>A0A2R3QL11_ECTME</name>
<evidence type="ECO:0000313" key="4">
    <source>
        <dbReference type="Proteomes" id="UP000238327"/>
    </source>
</evidence>
<dbReference type="PANTHER" id="PTHR38834">
    <property type="entry name" value="PERIPLASMIC SUBSTRATE BINDING PROTEIN FAMILY 3"/>
    <property type="match status" value="1"/>
</dbReference>